<proteinExistence type="predicted"/>
<dbReference type="AlphaFoldDB" id="A0A1G8LA06"/>
<dbReference type="Pfam" id="PF08713">
    <property type="entry name" value="DNA_alkylation"/>
    <property type="match status" value="1"/>
</dbReference>
<organism evidence="1 2">
    <name type="scientific">Chryseobacterium taeanense</name>
    <dbReference type="NCBI Taxonomy" id="311334"/>
    <lineage>
        <taxon>Bacteria</taxon>
        <taxon>Pseudomonadati</taxon>
        <taxon>Bacteroidota</taxon>
        <taxon>Flavobacteriia</taxon>
        <taxon>Flavobacteriales</taxon>
        <taxon>Weeksellaceae</taxon>
        <taxon>Chryseobacterium group</taxon>
        <taxon>Chryseobacterium</taxon>
    </lineage>
</organism>
<keyword evidence="2" id="KW-1185">Reference proteome</keyword>
<dbReference type="Proteomes" id="UP000198869">
    <property type="component" value="Unassembled WGS sequence"/>
</dbReference>
<dbReference type="SUPFAM" id="SSF48371">
    <property type="entry name" value="ARM repeat"/>
    <property type="match status" value="1"/>
</dbReference>
<dbReference type="Gene3D" id="1.10.1240.70">
    <property type="match status" value="1"/>
</dbReference>
<dbReference type="InterPro" id="IPR014825">
    <property type="entry name" value="DNA_alkylation"/>
</dbReference>
<dbReference type="InterPro" id="IPR016024">
    <property type="entry name" value="ARM-type_fold"/>
</dbReference>
<dbReference type="EMBL" id="FNDW01000009">
    <property type="protein sequence ID" value="SDI52555.1"/>
    <property type="molecule type" value="Genomic_DNA"/>
</dbReference>
<sequence length="201" mass="23201">MNALIDKLMAVEHGFKPFELEAQRIVDKETLSDSKAIAVDMLRSEFYQVRCCAIFILGFIASKDCSVLCLLKGIARSDESWQVQEIIAKAFDHYCKENGYENSLPEIKEWLSDEHPNVCRAVTEGLRIWTGRPYFKMHPEVAIDLISRHKANDSEYLRKSVGNSLRDISKKHGELINTETAKWDLQDQKIAFTYSYVLKRH</sequence>
<reference evidence="2" key="1">
    <citation type="submission" date="2016-10" db="EMBL/GenBank/DDBJ databases">
        <authorList>
            <person name="Varghese N."/>
            <person name="Submissions S."/>
        </authorList>
    </citation>
    <scope>NUCLEOTIDE SEQUENCE [LARGE SCALE GENOMIC DNA]</scope>
    <source>
        <strain evidence="2">DSM 17071</strain>
    </source>
</reference>
<accession>A0A1G8LA06</accession>
<dbReference type="Gene3D" id="1.25.40.290">
    <property type="entry name" value="ARM repeat domains"/>
    <property type="match status" value="1"/>
</dbReference>
<dbReference type="STRING" id="311334.SAMN05421846_10932"/>
<evidence type="ECO:0000313" key="2">
    <source>
        <dbReference type="Proteomes" id="UP000198869"/>
    </source>
</evidence>
<dbReference type="OrthoDB" id="9797162at2"/>
<dbReference type="RefSeq" id="WP_089859410.1">
    <property type="nucleotide sequence ID" value="NZ_FNDW01000009.1"/>
</dbReference>
<protein>
    <submittedName>
        <fullName evidence="1">DNA alkylation repair enzyme</fullName>
    </submittedName>
</protein>
<gene>
    <name evidence="1" type="ORF">SAMN05421846_10932</name>
</gene>
<name>A0A1G8LA06_9FLAO</name>
<evidence type="ECO:0000313" key="1">
    <source>
        <dbReference type="EMBL" id="SDI52555.1"/>
    </source>
</evidence>